<accession>A0ABQ9JEY2</accession>
<comment type="similarity">
    <text evidence="1 4">Belongs to the glycosyl hydrolase 1 family.</text>
</comment>
<evidence type="ECO:0000313" key="7">
    <source>
        <dbReference type="Proteomes" id="UP001162164"/>
    </source>
</evidence>
<dbReference type="Proteomes" id="UP001162164">
    <property type="component" value="Unassembled WGS sequence"/>
</dbReference>
<feature type="signal peptide" evidence="5">
    <location>
        <begin position="1"/>
        <end position="20"/>
    </location>
</feature>
<dbReference type="PANTHER" id="PTHR10353">
    <property type="entry name" value="GLYCOSYL HYDROLASE"/>
    <property type="match status" value="1"/>
</dbReference>
<keyword evidence="5" id="KW-0732">Signal</keyword>
<dbReference type="EMBL" id="JAPWTJ010000701">
    <property type="protein sequence ID" value="KAJ8976262.1"/>
    <property type="molecule type" value="Genomic_DNA"/>
</dbReference>
<dbReference type="PROSITE" id="PS00653">
    <property type="entry name" value="GLYCOSYL_HYDROL_F1_2"/>
    <property type="match status" value="1"/>
</dbReference>
<evidence type="ECO:0000256" key="2">
    <source>
        <dbReference type="ARBA" id="ARBA00022801"/>
    </source>
</evidence>
<evidence type="ECO:0008006" key="8">
    <source>
        <dbReference type="Google" id="ProtNLM"/>
    </source>
</evidence>
<keyword evidence="2" id="KW-0378">Hydrolase</keyword>
<evidence type="ECO:0000256" key="5">
    <source>
        <dbReference type="SAM" id="SignalP"/>
    </source>
</evidence>
<evidence type="ECO:0000256" key="3">
    <source>
        <dbReference type="ARBA" id="ARBA00023295"/>
    </source>
</evidence>
<feature type="chain" id="PRO_5046188640" description="Myrosinase 1" evidence="5">
    <location>
        <begin position="21"/>
        <end position="504"/>
    </location>
</feature>
<comment type="caution">
    <text evidence="6">The sequence shown here is derived from an EMBL/GenBank/DDBJ whole genome shotgun (WGS) entry which is preliminary data.</text>
</comment>
<reference evidence="6" key="1">
    <citation type="journal article" date="2023" name="Insect Mol. Biol.">
        <title>Genome sequencing provides insights into the evolution of gene families encoding plant cell wall-degrading enzymes in longhorned beetles.</title>
        <authorList>
            <person name="Shin N.R."/>
            <person name="Okamura Y."/>
            <person name="Kirsch R."/>
            <person name="Pauchet Y."/>
        </authorList>
    </citation>
    <scope>NUCLEOTIDE SEQUENCE</scope>
    <source>
        <strain evidence="6">MMC_N1</strain>
    </source>
</reference>
<dbReference type="PANTHER" id="PTHR10353:SF36">
    <property type="entry name" value="LP05116P"/>
    <property type="match status" value="1"/>
</dbReference>
<gene>
    <name evidence="6" type="ORF">NQ317_006340</name>
</gene>
<evidence type="ECO:0000256" key="4">
    <source>
        <dbReference type="RuleBase" id="RU003690"/>
    </source>
</evidence>
<organism evidence="6 7">
    <name type="scientific">Molorchus minor</name>
    <dbReference type="NCBI Taxonomy" id="1323400"/>
    <lineage>
        <taxon>Eukaryota</taxon>
        <taxon>Metazoa</taxon>
        <taxon>Ecdysozoa</taxon>
        <taxon>Arthropoda</taxon>
        <taxon>Hexapoda</taxon>
        <taxon>Insecta</taxon>
        <taxon>Pterygota</taxon>
        <taxon>Neoptera</taxon>
        <taxon>Endopterygota</taxon>
        <taxon>Coleoptera</taxon>
        <taxon>Polyphaga</taxon>
        <taxon>Cucujiformia</taxon>
        <taxon>Chrysomeloidea</taxon>
        <taxon>Cerambycidae</taxon>
        <taxon>Lamiinae</taxon>
        <taxon>Monochamini</taxon>
        <taxon>Molorchus</taxon>
    </lineage>
</organism>
<sequence>MWLGKYILFLLCYSLAPSLADDEVINNKYFPDDFMFGSASASYQVEGAWNEDGKGENIWDHFVHTQPELIADKSNGDIACDSYHKYKEDVAILKEMGVSHYRFSISWTRILPNGTADYINEAGVAFYRNLLNELKSNNITPLVTLYHWDLPQVFQDQGGWLDDFMIERFGDYARTCFQLFGDNVKYWLTFNEVKQTCLLGYGYGTFAPGIQQPGVGDYQCTHRVLKSHARAYHIYDDEFRSTQEGKISIVIDTNWLEPESNSTEDITATHTKRQFQFGWFANPIFHGDYPEIMKTRIAMRSELEGFNQSRLPEFTQEEIDYINGTYDYLGLNTYSTSIIKAIPEADIGVPSWDSDAGVFRIPIGRLGRFCHRLVVPWGMRKLLNWLKENYNDVDIIITESGYSDDGSSLDDPRRTSYYQRYLSNVRDAIDDGVKVFGYTAWCLMDNFEWLQGYTQRFGLYHVDFNSPNRTRTPKSSVAFYKKSRYLPLSCRYMCVRIKLVLFIW</sequence>
<name>A0ABQ9JEY2_9CUCU</name>
<evidence type="ECO:0000313" key="6">
    <source>
        <dbReference type="EMBL" id="KAJ8976262.1"/>
    </source>
</evidence>
<keyword evidence="3" id="KW-0326">Glycosidase</keyword>
<protein>
    <recommendedName>
        <fullName evidence="8">Myrosinase 1</fullName>
    </recommendedName>
</protein>
<dbReference type="Pfam" id="PF00232">
    <property type="entry name" value="Glyco_hydro_1"/>
    <property type="match status" value="1"/>
</dbReference>
<dbReference type="PRINTS" id="PR00131">
    <property type="entry name" value="GLHYDRLASE1"/>
</dbReference>
<proteinExistence type="inferred from homology"/>
<dbReference type="Gene3D" id="3.20.20.80">
    <property type="entry name" value="Glycosidases"/>
    <property type="match status" value="1"/>
</dbReference>
<keyword evidence="7" id="KW-1185">Reference proteome</keyword>
<dbReference type="InterPro" id="IPR001360">
    <property type="entry name" value="Glyco_hydro_1"/>
</dbReference>
<dbReference type="SUPFAM" id="SSF51445">
    <property type="entry name" value="(Trans)glycosidases"/>
    <property type="match status" value="1"/>
</dbReference>
<dbReference type="InterPro" id="IPR033132">
    <property type="entry name" value="GH_1_N_CS"/>
</dbReference>
<dbReference type="InterPro" id="IPR017853">
    <property type="entry name" value="GH"/>
</dbReference>
<evidence type="ECO:0000256" key="1">
    <source>
        <dbReference type="ARBA" id="ARBA00010838"/>
    </source>
</evidence>